<evidence type="ECO:0000313" key="6">
    <source>
        <dbReference type="EMBL" id="OQN99578.1"/>
    </source>
</evidence>
<proteinExistence type="inferred from homology"/>
<dbReference type="PANTHER" id="PTHR46010">
    <property type="entry name" value="PROTEIN IWS1 HOMOLOG"/>
    <property type="match status" value="1"/>
</dbReference>
<dbReference type="AlphaFoldDB" id="A0A1V8SKB8"/>
<keyword evidence="3" id="KW-0539">Nucleus</keyword>
<evidence type="ECO:0000259" key="5">
    <source>
        <dbReference type="PROSITE" id="PS51319"/>
    </source>
</evidence>
<organism evidence="6 7">
    <name type="scientific">Cryoendolithus antarcticus</name>
    <dbReference type="NCBI Taxonomy" id="1507870"/>
    <lineage>
        <taxon>Eukaryota</taxon>
        <taxon>Fungi</taxon>
        <taxon>Dikarya</taxon>
        <taxon>Ascomycota</taxon>
        <taxon>Pezizomycotina</taxon>
        <taxon>Dothideomycetes</taxon>
        <taxon>Dothideomycetidae</taxon>
        <taxon>Cladosporiales</taxon>
        <taxon>Cladosporiaceae</taxon>
        <taxon>Cryoendolithus</taxon>
    </lineage>
</organism>
<dbReference type="STRING" id="1507870.A0A1V8SKB8"/>
<evidence type="ECO:0000313" key="7">
    <source>
        <dbReference type="Proteomes" id="UP000192596"/>
    </source>
</evidence>
<evidence type="ECO:0000256" key="2">
    <source>
        <dbReference type="ARBA" id="ARBA00037992"/>
    </source>
</evidence>
<feature type="compositionally biased region" description="Polar residues" evidence="4">
    <location>
        <begin position="1"/>
        <end position="11"/>
    </location>
</feature>
<name>A0A1V8SKB8_9PEZI</name>
<dbReference type="PROSITE" id="PS51319">
    <property type="entry name" value="TFIIS_N"/>
    <property type="match status" value="1"/>
</dbReference>
<accession>A0A1V8SKB8</accession>
<evidence type="ECO:0000256" key="1">
    <source>
        <dbReference type="ARBA" id="ARBA00037349"/>
    </source>
</evidence>
<dbReference type="Proteomes" id="UP000192596">
    <property type="component" value="Unassembled WGS sequence"/>
</dbReference>
<feature type="region of interest" description="Disordered" evidence="4">
    <location>
        <begin position="1"/>
        <end position="203"/>
    </location>
</feature>
<dbReference type="InParanoid" id="A0A1V8SKB8"/>
<dbReference type="PANTHER" id="PTHR46010:SF1">
    <property type="entry name" value="PROTEIN IWS1 HOMOLOG"/>
    <property type="match status" value="1"/>
</dbReference>
<sequence length="458" mass="50197">MEDLEQSTSAVPSLDVSPGPQANADPNDPLDPSIEEENASPPPIANPSADMDLDEDEAPPSDNESELDDLDEAQFDNFDAANIVVPDAPVAVDESNVGLLGVHKRKRTEGEERESRKKKKEGRREKARKPKRVRAGEDGEDEPDFEGGPEMEGKRRRKGKADGGGERVRRIREPENEDDLTPEERRRRALDRKMDDALRTNKPARRRGMGIDLDAAADAELENMRQLMAAACQADQRAREEGKVATAKLKLLPQVTELLNRNTLRSSIIDPDVNILEAVRFYLEPADVDAALPNYQIQRELFAILMGLSMTKEALVASGLGKVIVFYTKSMQPQLGIKRQAEKLEAEWLRIVLGKRKDLRSKAVPTAPYDPLAVSQRPTGSQNLDRATLMAEKRKKALAAPIATNRARVEGTVGSYSIMPASNMSSAVLADQGKRQGAVGEAAFRKVAARAKGKGGTG</sequence>
<keyword evidence="7" id="KW-1185">Reference proteome</keyword>
<gene>
    <name evidence="6" type="ORF">B0A48_14720</name>
</gene>
<reference evidence="7" key="1">
    <citation type="submission" date="2017-03" db="EMBL/GenBank/DDBJ databases">
        <title>Genomes of endolithic fungi from Antarctica.</title>
        <authorList>
            <person name="Coleine C."/>
            <person name="Masonjones S."/>
            <person name="Stajich J.E."/>
        </authorList>
    </citation>
    <scope>NUCLEOTIDE SEQUENCE [LARGE SCALE GENOMIC DNA]</scope>
    <source>
        <strain evidence="7">CCFEE 5527</strain>
    </source>
</reference>
<feature type="compositionally biased region" description="Acidic residues" evidence="4">
    <location>
        <begin position="51"/>
        <end position="74"/>
    </location>
</feature>
<feature type="compositionally biased region" description="Basic and acidic residues" evidence="4">
    <location>
        <begin position="182"/>
        <end position="199"/>
    </location>
</feature>
<dbReference type="Pfam" id="PF08711">
    <property type="entry name" value="Med26"/>
    <property type="match status" value="1"/>
</dbReference>
<feature type="compositionally biased region" description="Basic residues" evidence="4">
    <location>
        <begin position="116"/>
        <end position="133"/>
    </location>
</feature>
<feature type="domain" description="TFIIS N-terminal" evidence="5">
    <location>
        <begin position="277"/>
        <end position="355"/>
    </location>
</feature>
<comment type="similarity">
    <text evidence="2">Belongs to the IWS1 family.</text>
</comment>
<dbReference type="GO" id="GO:0016973">
    <property type="term" value="P:poly(A)+ mRNA export from nucleus"/>
    <property type="evidence" value="ECO:0007669"/>
    <property type="project" value="TreeGrafter"/>
</dbReference>
<dbReference type="OrthoDB" id="21124at2759"/>
<evidence type="ECO:0000256" key="4">
    <source>
        <dbReference type="SAM" id="MobiDB-lite"/>
    </source>
</evidence>
<dbReference type="FunCoup" id="A0A1V8SKB8">
    <property type="interactions" value="649"/>
</dbReference>
<comment type="function">
    <text evidence="1">Transcription factor involved in RNA polymerase II transcription regulation. May function in both SPT15/TBP post-recruitment and recruitment steps of transcription.</text>
</comment>
<dbReference type="Gene3D" id="1.20.930.10">
    <property type="entry name" value="Conserved domain common to transcription factors TFIIS, elongin A, CRSP70"/>
    <property type="match status" value="1"/>
</dbReference>
<comment type="caution">
    <text evidence="6">The sequence shown here is derived from an EMBL/GenBank/DDBJ whole genome shotgun (WGS) entry which is preliminary data.</text>
</comment>
<comment type="subcellular location">
    <subcellularLocation>
        <location evidence="3">Nucleus</location>
    </subcellularLocation>
</comment>
<dbReference type="GO" id="GO:0005634">
    <property type="term" value="C:nucleus"/>
    <property type="evidence" value="ECO:0007669"/>
    <property type="project" value="UniProtKB-SubCell"/>
</dbReference>
<feature type="compositionally biased region" description="Acidic residues" evidence="4">
    <location>
        <begin position="138"/>
        <end position="149"/>
    </location>
</feature>
<protein>
    <recommendedName>
        <fullName evidence="5">TFIIS N-terminal domain-containing protein</fullName>
    </recommendedName>
</protein>
<dbReference type="EMBL" id="NAJO01000039">
    <property type="protein sequence ID" value="OQN99578.1"/>
    <property type="molecule type" value="Genomic_DNA"/>
</dbReference>
<dbReference type="InterPro" id="IPR035441">
    <property type="entry name" value="TFIIS/LEDGF_dom_sf"/>
</dbReference>
<feature type="compositionally biased region" description="Basic and acidic residues" evidence="4">
    <location>
        <begin position="160"/>
        <end position="174"/>
    </location>
</feature>
<evidence type="ECO:0000256" key="3">
    <source>
        <dbReference type="PROSITE-ProRule" id="PRU00649"/>
    </source>
</evidence>
<dbReference type="InterPro" id="IPR051037">
    <property type="entry name" value="RNAPII_TF_IWS1"/>
</dbReference>
<dbReference type="InterPro" id="IPR017923">
    <property type="entry name" value="TFIIS_N"/>
</dbReference>